<reference evidence="2 3" key="2">
    <citation type="submission" date="2018-11" db="EMBL/GenBank/DDBJ databases">
        <authorList>
            <consortium name="Pathogen Informatics"/>
        </authorList>
    </citation>
    <scope>NUCLEOTIDE SEQUENCE [LARGE SCALE GENOMIC DNA]</scope>
</reference>
<sequence length="172" mass="18853">MTVFGTLHAVPDSLQTNKILVAAAFGNRELKVEVPKDVESCVFGCPLSRLPCFESSSGQKLCDANAISCFLCDALNNKSSQEQAEILQWIGIADNDFVPHVLAWVLPSLSAMAFNKTAVEKAKHDLFERLNALDKYLLSQTFLVGERFSVADIILACDLLPAYQHVSVQCCT</sequence>
<feature type="domain" description="GST C-terminal" evidence="1">
    <location>
        <begin position="79"/>
        <end position="172"/>
    </location>
</feature>
<dbReference type="GO" id="GO:0006414">
    <property type="term" value="P:translational elongation"/>
    <property type="evidence" value="ECO:0007669"/>
    <property type="project" value="TreeGrafter"/>
</dbReference>
<dbReference type="InterPro" id="IPR036282">
    <property type="entry name" value="Glutathione-S-Trfase_C_sf"/>
</dbReference>
<dbReference type="InterPro" id="IPR010987">
    <property type="entry name" value="Glutathione-S-Trfase_C-like"/>
</dbReference>
<dbReference type="PANTHER" id="PTHR43986:SF1">
    <property type="entry name" value="ELONGATION FACTOR 1-GAMMA"/>
    <property type="match status" value="1"/>
</dbReference>
<evidence type="ECO:0000259" key="1">
    <source>
        <dbReference type="PROSITE" id="PS50405"/>
    </source>
</evidence>
<dbReference type="OrthoDB" id="249703at2759"/>
<dbReference type="PANTHER" id="PTHR43986">
    <property type="entry name" value="ELONGATION FACTOR 1-GAMMA"/>
    <property type="match status" value="1"/>
</dbReference>
<protein>
    <submittedName>
        <fullName evidence="4">GST C-terminal domain-containing protein</fullName>
    </submittedName>
</protein>
<accession>A0A183J2H7</accession>
<evidence type="ECO:0000313" key="4">
    <source>
        <dbReference type="WBParaSite" id="SBAD_0001043501-mRNA-1"/>
    </source>
</evidence>
<evidence type="ECO:0000313" key="3">
    <source>
        <dbReference type="Proteomes" id="UP000270296"/>
    </source>
</evidence>
<dbReference type="Proteomes" id="UP000270296">
    <property type="component" value="Unassembled WGS sequence"/>
</dbReference>
<dbReference type="Gene3D" id="1.20.1050.10">
    <property type="match status" value="1"/>
</dbReference>
<dbReference type="AlphaFoldDB" id="A0A183J2H7"/>
<organism evidence="4">
    <name type="scientific">Soboliphyme baturini</name>
    <dbReference type="NCBI Taxonomy" id="241478"/>
    <lineage>
        <taxon>Eukaryota</taxon>
        <taxon>Metazoa</taxon>
        <taxon>Ecdysozoa</taxon>
        <taxon>Nematoda</taxon>
        <taxon>Enoplea</taxon>
        <taxon>Dorylaimia</taxon>
        <taxon>Dioctophymatida</taxon>
        <taxon>Dioctophymatoidea</taxon>
        <taxon>Soboliphymatidae</taxon>
        <taxon>Soboliphyme</taxon>
    </lineage>
</organism>
<dbReference type="InterPro" id="IPR050802">
    <property type="entry name" value="EF-GSTs"/>
</dbReference>
<dbReference type="PROSITE" id="PS50405">
    <property type="entry name" value="GST_CTER"/>
    <property type="match status" value="1"/>
</dbReference>
<dbReference type="GO" id="GO:0005737">
    <property type="term" value="C:cytoplasm"/>
    <property type="evidence" value="ECO:0007669"/>
    <property type="project" value="TreeGrafter"/>
</dbReference>
<dbReference type="WBParaSite" id="SBAD_0001043501-mRNA-1">
    <property type="protein sequence ID" value="SBAD_0001043501-mRNA-1"/>
    <property type="gene ID" value="SBAD_0001043501"/>
</dbReference>
<dbReference type="GO" id="GO:0005634">
    <property type="term" value="C:nucleus"/>
    <property type="evidence" value="ECO:0007669"/>
    <property type="project" value="TreeGrafter"/>
</dbReference>
<proteinExistence type="predicted"/>
<evidence type="ECO:0000313" key="2">
    <source>
        <dbReference type="EMBL" id="VDP28715.1"/>
    </source>
</evidence>
<reference evidence="4" key="1">
    <citation type="submission" date="2016-06" db="UniProtKB">
        <authorList>
            <consortium name="WormBaseParasite"/>
        </authorList>
    </citation>
    <scope>IDENTIFICATION</scope>
</reference>
<keyword evidence="3" id="KW-1185">Reference proteome</keyword>
<dbReference type="EMBL" id="UZAM01013569">
    <property type="protein sequence ID" value="VDP28715.1"/>
    <property type="molecule type" value="Genomic_DNA"/>
</dbReference>
<dbReference type="CDD" id="cd03181">
    <property type="entry name" value="GST_C_EF1Bgamma_like"/>
    <property type="match status" value="1"/>
</dbReference>
<name>A0A183J2H7_9BILA</name>
<dbReference type="SUPFAM" id="SSF47616">
    <property type="entry name" value="GST C-terminal domain-like"/>
    <property type="match status" value="1"/>
</dbReference>
<gene>
    <name evidence="2" type="ORF">SBAD_LOCUS10075</name>
</gene>
<dbReference type="InterPro" id="IPR004046">
    <property type="entry name" value="GST_C"/>
</dbReference>
<dbReference type="Pfam" id="PF00043">
    <property type="entry name" value="GST_C"/>
    <property type="match status" value="1"/>
</dbReference>